<dbReference type="GO" id="GO:0046975">
    <property type="term" value="F:histone H3K36 methyltransferase activity"/>
    <property type="evidence" value="ECO:0007669"/>
    <property type="project" value="TreeGrafter"/>
</dbReference>
<dbReference type="GO" id="GO:0006303">
    <property type="term" value="P:double-strand break repair via nonhomologous end joining"/>
    <property type="evidence" value="ECO:0007669"/>
    <property type="project" value="TreeGrafter"/>
</dbReference>
<sequence length="144" mass="16822">IASVSNIPKTTVHEHLIKIGYANRCEVWVPHLQPVAEKRLELANRRGDNARPHVALSVRQKLLQFDWDVLPYPPYSPDLAPSDYYLFLSLKNSLRGKSFKSISEIKTHLDEYFTSKVKQFWKEGIMRLPERWKKVIEQNGSYIT</sequence>
<gene>
    <name evidence="1" type="ORF">WN51_01814</name>
</gene>
<dbReference type="GO" id="GO:0015074">
    <property type="term" value="P:DNA integration"/>
    <property type="evidence" value="ECO:0007669"/>
    <property type="project" value="TreeGrafter"/>
</dbReference>
<organism evidence="1 2">
    <name type="scientific">Melipona quadrifasciata</name>
    <dbReference type="NCBI Taxonomy" id="166423"/>
    <lineage>
        <taxon>Eukaryota</taxon>
        <taxon>Metazoa</taxon>
        <taxon>Ecdysozoa</taxon>
        <taxon>Arthropoda</taxon>
        <taxon>Hexapoda</taxon>
        <taxon>Insecta</taxon>
        <taxon>Pterygota</taxon>
        <taxon>Neoptera</taxon>
        <taxon>Endopterygota</taxon>
        <taxon>Hymenoptera</taxon>
        <taxon>Apocrita</taxon>
        <taxon>Aculeata</taxon>
        <taxon>Apoidea</taxon>
        <taxon>Anthophila</taxon>
        <taxon>Apidae</taxon>
        <taxon>Melipona</taxon>
    </lineage>
</organism>
<dbReference type="GO" id="GO:0000014">
    <property type="term" value="F:single-stranded DNA endodeoxyribonuclease activity"/>
    <property type="evidence" value="ECO:0007669"/>
    <property type="project" value="TreeGrafter"/>
</dbReference>
<dbReference type="STRING" id="166423.A0A0N1ITF5"/>
<evidence type="ECO:0000313" key="1">
    <source>
        <dbReference type="EMBL" id="KOX72601.1"/>
    </source>
</evidence>
<dbReference type="GO" id="GO:0005634">
    <property type="term" value="C:nucleus"/>
    <property type="evidence" value="ECO:0007669"/>
    <property type="project" value="TreeGrafter"/>
</dbReference>
<dbReference type="Proteomes" id="UP000053105">
    <property type="component" value="Unassembled WGS sequence"/>
</dbReference>
<dbReference type="GO" id="GO:0031297">
    <property type="term" value="P:replication fork processing"/>
    <property type="evidence" value="ECO:0007669"/>
    <property type="project" value="TreeGrafter"/>
</dbReference>
<dbReference type="OrthoDB" id="10065579at2759"/>
<dbReference type="AlphaFoldDB" id="A0A0N1ITF5"/>
<dbReference type="GO" id="GO:0032259">
    <property type="term" value="P:methylation"/>
    <property type="evidence" value="ECO:0007669"/>
    <property type="project" value="UniProtKB-KW"/>
</dbReference>
<dbReference type="GO" id="GO:0044547">
    <property type="term" value="F:DNA topoisomerase binding"/>
    <property type="evidence" value="ECO:0007669"/>
    <property type="project" value="TreeGrafter"/>
</dbReference>
<dbReference type="Gene3D" id="3.30.420.10">
    <property type="entry name" value="Ribonuclease H-like superfamily/Ribonuclease H"/>
    <property type="match status" value="1"/>
</dbReference>
<evidence type="ECO:0000313" key="2">
    <source>
        <dbReference type="Proteomes" id="UP000053105"/>
    </source>
</evidence>
<dbReference type="PANTHER" id="PTHR46060">
    <property type="entry name" value="MARINER MOS1 TRANSPOSASE-LIKE PROTEIN"/>
    <property type="match status" value="1"/>
</dbReference>
<dbReference type="GO" id="GO:0044774">
    <property type="term" value="P:mitotic DNA integrity checkpoint signaling"/>
    <property type="evidence" value="ECO:0007669"/>
    <property type="project" value="TreeGrafter"/>
</dbReference>
<proteinExistence type="predicted"/>
<dbReference type="InterPro" id="IPR052709">
    <property type="entry name" value="Transposase-MT_Hybrid"/>
</dbReference>
<dbReference type="GO" id="GO:0042800">
    <property type="term" value="F:histone H3K4 methyltransferase activity"/>
    <property type="evidence" value="ECO:0007669"/>
    <property type="project" value="TreeGrafter"/>
</dbReference>
<dbReference type="GO" id="GO:0003690">
    <property type="term" value="F:double-stranded DNA binding"/>
    <property type="evidence" value="ECO:0007669"/>
    <property type="project" value="TreeGrafter"/>
</dbReference>
<dbReference type="PANTHER" id="PTHR46060:SF2">
    <property type="entry name" value="HISTONE-LYSINE N-METHYLTRANSFERASE SETMAR"/>
    <property type="match status" value="1"/>
</dbReference>
<protein>
    <submittedName>
        <fullName evidence="1">Histone-lysine N-methyltransferase SETMAR</fullName>
    </submittedName>
</protein>
<reference evidence="1 2" key="1">
    <citation type="submission" date="2015-07" db="EMBL/GenBank/DDBJ databases">
        <title>The genome of Melipona quadrifasciata.</title>
        <authorList>
            <person name="Pan H."/>
            <person name="Kapheim K."/>
        </authorList>
    </citation>
    <scope>NUCLEOTIDE SEQUENCE [LARGE SCALE GENOMIC DNA]</scope>
    <source>
        <strain evidence="1">0111107301</strain>
        <tissue evidence="1">Whole body</tissue>
    </source>
</reference>
<dbReference type="GO" id="GO:0035861">
    <property type="term" value="C:site of double-strand break"/>
    <property type="evidence" value="ECO:0007669"/>
    <property type="project" value="TreeGrafter"/>
</dbReference>
<dbReference type="EMBL" id="KQ435816">
    <property type="protein sequence ID" value="KOX72601.1"/>
    <property type="molecule type" value="Genomic_DNA"/>
</dbReference>
<dbReference type="GO" id="GO:0000729">
    <property type="term" value="P:DNA double-strand break processing"/>
    <property type="evidence" value="ECO:0007669"/>
    <property type="project" value="TreeGrafter"/>
</dbReference>
<dbReference type="GO" id="GO:0000793">
    <property type="term" value="C:condensed chromosome"/>
    <property type="evidence" value="ECO:0007669"/>
    <property type="project" value="TreeGrafter"/>
</dbReference>
<dbReference type="GO" id="GO:0003697">
    <property type="term" value="F:single-stranded DNA binding"/>
    <property type="evidence" value="ECO:0007669"/>
    <property type="project" value="TreeGrafter"/>
</dbReference>
<keyword evidence="2" id="KW-1185">Reference proteome</keyword>
<keyword evidence="1" id="KW-0808">Transferase</keyword>
<dbReference type="InterPro" id="IPR036397">
    <property type="entry name" value="RNaseH_sf"/>
</dbReference>
<name>A0A0N1ITF5_9HYME</name>
<feature type="non-terminal residue" evidence="1">
    <location>
        <position position="1"/>
    </location>
</feature>
<accession>A0A0N1ITF5</accession>
<keyword evidence="1" id="KW-0489">Methyltransferase</keyword>